<dbReference type="EMBL" id="CM039431">
    <property type="protein sequence ID" value="KAI4334744.1"/>
    <property type="molecule type" value="Genomic_DNA"/>
</dbReference>
<keyword evidence="2" id="KW-1185">Reference proteome</keyword>
<accession>A0ACB9NG94</accession>
<sequence length="706" mass="77846">MAQILDSHGGSGTAETQDNGEAPSQPFNSVSMLDAQKDKDSSGVVSVFEDDAECIQRRFGSSSISLHMTSMPHSGSDEVESAVEENQERVLLAFSTEETGKSVASCNEKIIMSELELTSSGIDGKGEDFSKEEENVGQGYAFPSRCDMGGFFSYGEGNPETFDSVKDEAEKAVKHHMGRSGNEESGEHHGKASEVKSMEQVLVPEEDLGPENVLESKKKRLLEEIDVVLLPKDEVVGKKKSGSREGGKMMHDLPILEVIDDTALIETIPSPRTREKANVVESVRSTGRDAIKGMDGKNGKRSRRRAKGENTVLGMDGKHKTFNEMTDAQNSCSQENGNGAKKAYSRKEMESLRFVNMAAQKKLWKAMYRGFEAVVRKEYDGLACNEHQKHIRLSNDPRQCYANKKGAPAILSAVCCESMDNELQKRDGSENVSKDDSSVLEGECSEDSDNEDDIDSIQKPAFLVEGEPDFDSGPPEDGWEYLRRVRWEAAQIPKVKVAKLDRSKLNKEQSAYMPKIPDIAKCPQHLLPLKQWEDSFLAEFSELRANLSRLDASSATGNLQPVHLLTTKEHLLNNHLSLGKPEDKDSIAKPPPENPSSKTRIDQSSSTIPLLSTVLRRESVARVSTLQKRISLLEPAETMTRNDCLWLFALCATVDTPLDADTCAAVRSLLRKCSSLLAGKSELDDEVVMLNILATISGRYFGQSEN</sequence>
<proteinExistence type="predicted"/>
<organism evidence="1 2">
    <name type="scientific">Bauhinia variegata</name>
    <name type="common">Purple orchid tree</name>
    <name type="synonym">Phanera variegata</name>
    <dbReference type="NCBI Taxonomy" id="167791"/>
    <lineage>
        <taxon>Eukaryota</taxon>
        <taxon>Viridiplantae</taxon>
        <taxon>Streptophyta</taxon>
        <taxon>Embryophyta</taxon>
        <taxon>Tracheophyta</taxon>
        <taxon>Spermatophyta</taxon>
        <taxon>Magnoliopsida</taxon>
        <taxon>eudicotyledons</taxon>
        <taxon>Gunneridae</taxon>
        <taxon>Pentapetalae</taxon>
        <taxon>rosids</taxon>
        <taxon>fabids</taxon>
        <taxon>Fabales</taxon>
        <taxon>Fabaceae</taxon>
        <taxon>Cercidoideae</taxon>
        <taxon>Cercideae</taxon>
        <taxon>Bauhiniinae</taxon>
        <taxon>Bauhinia</taxon>
    </lineage>
</organism>
<comment type="caution">
    <text evidence="1">The sequence shown here is derived from an EMBL/GenBank/DDBJ whole genome shotgun (WGS) entry which is preliminary data.</text>
</comment>
<dbReference type="Proteomes" id="UP000828941">
    <property type="component" value="Chromosome 6"/>
</dbReference>
<reference evidence="1 2" key="1">
    <citation type="journal article" date="2022" name="DNA Res.">
        <title>Chromosomal-level genome assembly of the orchid tree Bauhinia variegata (Leguminosae; Cercidoideae) supports the allotetraploid origin hypothesis of Bauhinia.</title>
        <authorList>
            <person name="Zhong Y."/>
            <person name="Chen Y."/>
            <person name="Zheng D."/>
            <person name="Pang J."/>
            <person name="Liu Y."/>
            <person name="Luo S."/>
            <person name="Meng S."/>
            <person name="Qian L."/>
            <person name="Wei D."/>
            <person name="Dai S."/>
            <person name="Zhou R."/>
        </authorList>
    </citation>
    <scope>NUCLEOTIDE SEQUENCE [LARGE SCALE GENOMIC DNA]</scope>
    <source>
        <strain evidence="1">BV-YZ2020</strain>
    </source>
</reference>
<evidence type="ECO:0000313" key="1">
    <source>
        <dbReference type="EMBL" id="KAI4334744.1"/>
    </source>
</evidence>
<name>A0ACB9NG94_BAUVA</name>
<protein>
    <submittedName>
        <fullName evidence="1">Uncharacterized protein</fullName>
    </submittedName>
</protein>
<evidence type="ECO:0000313" key="2">
    <source>
        <dbReference type="Proteomes" id="UP000828941"/>
    </source>
</evidence>
<gene>
    <name evidence="1" type="ORF">L6164_013456</name>
</gene>